<accession>A0A5J4TDB9</accession>
<dbReference type="InterPro" id="IPR011009">
    <property type="entry name" value="Kinase-like_dom_sf"/>
</dbReference>
<dbReference type="PROSITE" id="PS50011">
    <property type="entry name" value="PROTEIN_KINASE_DOM"/>
    <property type="match status" value="1"/>
</dbReference>
<name>A0A5J4TDB9_9EUKA</name>
<comment type="caution">
    <text evidence="2">The sequence shown here is derived from an EMBL/GenBank/DDBJ whole genome shotgun (WGS) entry which is preliminary data.</text>
</comment>
<feature type="domain" description="Protein kinase" evidence="1">
    <location>
        <begin position="17"/>
        <end position="86"/>
    </location>
</feature>
<dbReference type="InterPro" id="IPR000719">
    <property type="entry name" value="Prot_kinase_dom"/>
</dbReference>
<proteinExistence type="predicted"/>
<dbReference type="GO" id="GO:0004672">
    <property type="term" value="F:protein kinase activity"/>
    <property type="evidence" value="ECO:0007669"/>
    <property type="project" value="InterPro"/>
</dbReference>
<evidence type="ECO:0000313" key="2">
    <source>
        <dbReference type="EMBL" id="KAA6356404.1"/>
    </source>
</evidence>
<protein>
    <recommendedName>
        <fullName evidence="1">Protein kinase domain-containing protein</fullName>
    </recommendedName>
</protein>
<evidence type="ECO:0000313" key="3">
    <source>
        <dbReference type="Proteomes" id="UP000324800"/>
    </source>
</evidence>
<dbReference type="SUPFAM" id="SSF56112">
    <property type="entry name" value="Protein kinase-like (PK-like)"/>
    <property type="match status" value="1"/>
</dbReference>
<sequence>MQNIQLKGQKQHVWSDFEYIKELSSGAFGCVLQMRLKESGDVVIIKRLPYVNPEQKRMADEEVEINFSVLSWNFVLKTFEMKWIMK</sequence>
<reference evidence="2 3" key="1">
    <citation type="submission" date="2019-03" db="EMBL/GenBank/DDBJ databases">
        <title>Single cell metagenomics reveals metabolic interactions within the superorganism composed of flagellate Streblomastix strix and complex community of Bacteroidetes bacteria on its surface.</title>
        <authorList>
            <person name="Treitli S.C."/>
            <person name="Kolisko M."/>
            <person name="Husnik F."/>
            <person name="Keeling P."/>
            <person name="Hampl V."/>
        </authorList>
    </citation>
    <scope>NUCLEOTIDE SEQUENCE [LARGE SCALE GENOMIC DNA]</scope>
    <source>
        <strain evidence="2">ST1C</strain>
    </source>
</reference>
<evidence type="ECO:0000259" key="1">
    <source>
        <dbReference type="PROSITE" id="PS50011"/>
    </source>
</evidence>
<dbReference type="Gene3D" id="3.30.200.20">
    <property type="entry name" value="Phosphorylase Kinase, domain 1"/>
    <property type="match status" value="1"/>
</dbReference>
<organism evidence="2 3">
    <name type="scientific">Streblomastix strix</name>
    <dbReference type="NCBI Taxonomy" id="222440"/>
    <lineage>
        <taxon>Eukaryota</taxon>
        <taxon>Metamonada</taxon>
        <taxon>Preaxostyla</taxon>
        <taxon>Oxymonadida</taxon>
        <taxon>Streblomastigidae</taxon>
        <taxon>Streblomastix</taxon>
    </lineage>
</organism>
<dbReference type="GO" id="GO:0005524">
    <property type="term" value="F:ATP binding"/>
    <property type="evidence" value="ECO:0007669"/>
    <property type="project" value="InterPro"/>
</dbReference>
<dbReference type="EMBL" id="SNRW01033026">
    <property type="protein sequence ID" value="KAA6356404.1"/>
    <property type="molecule type" value="Genomic_DNA"/>
</dbReference>
<gene>
    <name evidence="2" type="ORF">EZS28_048069</name>
</gene>
<dbReference type="AlphaFoldDB" id="A0A5J4TDB9"/>
<dbReference type="Proteomes" id="UP000324800">
    <property type="component" value="Unassembled WGS sequence"/>
</dbReference>